<dbReference type="InterPro" id="IPR036388">
    <property type="entry name" value="WH-like_DNA-bd_sf"/>
</dbReference>
<evidence type="ECO:0000259" key="6">
    <source>
        <dbReference type="Pfam" id="PF08100"/>
    </source>
</evidence>
<dbReference type="Gene3D" id="1.10.10.10">
    <property type="entry name" value="Winged helix-like DNA-binding domain superfamily/Winged helix DNA-binding domain"/>
    <property type="match status" value="1"/>
</dbReference>
<sequence length="373" mass="41941">MAPQRDAEVMNGDGQCGEELLAAQAHIWNHIFNFISTMSLKCAVQLNIPEIIHNHPQKPITLAQLVQALQIPETKSIYLYRLMRILVHSRFFGIERIQETAEEQVEEEGYVLTLSSKLLRKNHPVSMSLYLLCLSDPIMVTPCHFLSDWFKKTDELITPFEATQGMPFWKYFGDNQESGKLFDKSMACDAKMVMSIVLKECKMKFEGIMSLVDVGGGTGTVARVIAEAVPGVKCTVLDLPHVVGTLQGSKNLEFVSGDMFESIPSADVALLKSIMHDWSDDECVMILKRCKEAIPSKEAGGKVIIIDMVVDDKNKNHYESTETQLFFDMLMMVLITGKERTETEWKKLFSDAGFTGYTITPILGLRSFIEVLP</sequence>
<name>A0A0B4VGY7_PODPE</name>
<reference evidence="7" key="1">
    <citation type="journal article" date="2014" name="Mol. Biosyst.">
        <title>A multi-omics strategy resolves the elusive nature of alkaloids in Podophyllum species.</title>
        <authorList>
            <person name="Marques J.V."/>
            <person name="Dalisay D.S."/>
            <person name="Yang H."/>
            <person name="Lee C."/>
            <person name="Davin L.B."/>
            <person name="Lewis N.G."/>
        </authorList>
    </citation>
    <scope>NUCLEOTIDE SEQUENCE</scope>
    <source>
        <tissue evidence="7">Roots</tissue>
    </source>
</reference>
<gene>
    <name evidence="7" type="primary">NC6OMT</name>
</gene>
<dbReference type="PIRSF" id="PIRSF005739">
    <property type="entry name" value="O-mtase"/>
    <property type="match status" value="1"/>
</dbReference>
<dbReference type="InterPro" id="IPR016461">
    <property type="entry name" value="COMT-like"/>
</dbReference>
<dbReference type="EC" id="2.1.1.128" evidence="7"/>
<keyword evidence="2 7" id="KW-0808">Transferase</keyword>
<dbReference type="FunFam" id="3.40.50.150:FF:000057">
    <property type="entry name" value="O-methyltransferase ZRP4"/>
    <property type="match status" value="1"/>
</dbReference>
<feature type="domain" description="O-methyltransferase dimerisation" evidence="6">
    <location>
        <begin position="28"/>
        <end position="119"/>
    </location>
</feature>
<evidence type="ECO:0000256" key="1">
    <source>
        <dbReference type="ARBA" id="ARBA00022603"/>
    </source>
</evidence>
<feature type="active site" description="Proton acceptor" evidence="4">
    <location>
        <position position="276"/>
    </location>
</feature>
<evidence type="ECO:0000256" key="2">
    <source>
        <dbReference type="ARBA" id="ARBA00022679"/>
    </source>
</evidence>
<accession>A0A0B4VGY7</accession>
<evidence type="ECO:0000259" key="5">
    <source>
        <dbReference type="Pfam" id="PF00891"/>
    </source>
</evidence>
<dbReference type="InterPro" id="IPR036390">
    <property type="entry name" value="WH_DNA-bd_sf"/>
</dbReference>
<evidence type="ECO:0000256" key="4">
    <source>
        <dbReference type="PIRSR" id="PIRSR005739-1"/>
    </source>
</evidence>
<dbReference type="SUPFAM" id="SSF53335">
    <property type="entry name" value="S-adenosyl-L-methionine-dependent methyltransferases"/>
    <property type="match status" value="1"/>
</dbReference>
<dbReference type="Gene3D" id="3.40.50.150">
    <property type="entry name" value="Vaccinia Virus protein VP39"/>
    <property type="match status" value="1"/>
</dbReference>
<dbReference type="EMBL" id="KJ786955">
    <property type="protein sequence ID" value="AJD20223.1"/>
    <property type="molecule type" value="mRNA"/>
</dbReference>
<dbReference type="FunFam" id="1.10.10.10:FF:000213">
    <property type="entry name" value="Coniferyl alcohol 9-O-methyltransferase"/>
    <property type="match status" value="1"/>
</dbReference>
<dbReference type="Pfam" id="PF08100">
    <property type="entry name" value="Dimerisation"/>
    <property type="match status" value="1"/>
</dbReference>
<dbReference type="SUPFAM" id="SSF46785">
    <property type="entry name" value="Winged helix' DNA-binding domain"/>
    <property type="match status" value="1"/>
</dbReference>
<dbReference type="InterPro" id="IPR001077">
    <property type="entry name" value="COMT_C"/>
</dbReference>
<keyword evidence="3" id="KW-0949">S-adenosyl-L-methionine</keyword>
<protein>
    <submittedName>
        <fullName evidence="7">Norcoclaurine 6-O-methyltransferase</fullName>
        <ecNumber evidence="7">2.1.1.128</ecNumber>
    </submittedName>
</protein>
<dbReference type="AlphaFoldDB" id="A0A0B4VGY7"/>
<dbReference type="GO" id="GO:0032259">
    <property type="term" value="P:methylation"/>
    <property type="evidence" value="ECO:0007669"/>
    <property type="project" value="UniProtKB-KW"/>
</dbReference>
<keyword evidence="1 7" id="KW-0489">Methyltransferase</keyword>
<dbReference type="GO" id="GO:0046983">
    <property type="term" value="F:protein dimerization activity"/>
    <property type="evidence" value="ECO:0007669"/>
    <property type="project" value="InterPro"/>
</dbReference>
<dbReference type="GO" id="GO:0030786">
    <property type="term" value="F:(RS)-norcoclaurine 6-O-methyltransferase activity"/>
    <property type="evidence" value="ECO:0007669"/>
    <property type="project" value="UniProtKB-EC"/>
</dbReference>
<dbReference type="GO" id="GO:0008171">
    <property type="term" value="F:O-methyltransferase activity"/>
    <property type="evidence" value="ECO:0007669"/>
    <property type="project" value="InterPro"/>
</dbReference>
<dbReference type="PANTHER" id="PTHR11746">
    <property type="entry name" value="O-METHYLTRANSFERASE"/>
    <property type="match status" value="1"/>
</dbReference>
<feature type="domain" description="O-methyltransferase C-terminal" evidence="5">
    <location>
        <begin position="146"/>
        <end position="354"/>
    </location>
</feature>
<dbReference type="CDD" id="cd02440">
    <property type="entry name" value="AdoMet_MTases"/>
    <property type="match status" value="1"/>
</dbReference>
<organism evidence="7">
    <name type="scientific">Podophyllum peltatum</name>
    <name type="common">American mandrake</name>
    <dbReference type="NCBI Taxonomy" id="35933"/>
    <lineage>
        <taxon>Eukaryota</taxon>
        <taxon>Viridiplantae</taxon>
        <taxon>Streptophyta</taxon>
        <taxon>Embryophyta</taxon>
        <taxon>Tracheophyta</taxon>
        <taxon>Spermatophyta</taxon>
        <taxon>Magnoliopsida</taxon>
        <taxon>Ranunculales</taxon>
        <taxon>Berberidaceae</taxon>
        <taxon>Podophylloideae</taxon>
        <taxon>Podophylleae</taxon>
        <taxon>Podophyllum</taxon>
    </lineage>
</organism>
<dbReference type="InterPro" id="IPR012967">
    <property type="entry name" value="COMT_dimerisation"/>
</dbReference>
<dbReference type="PROSITE" id="PS51683">
    <property type="entry name" value="SAM_OMT_II"/>
    <property type="match status" value="1"/>
</dbReference>
<dbReference type="InterPro" id="IPR029063">
    <property type="entry name" value="SAM-dependent_MTases_sf"/>
</dbReference>
<dbReference type="Pfam" id="PF00891">
    <property type="entry name" value="Methyltransf_2"/>
    <property type="match status" value="1"/>
</dbReference>
<evidence type="ECO:0000313" key="7">
    <source>
        <dbReference type="EMBL" id="AJD20223.1"/>
    </source>
</evidence>
<proteinExistence type="evidence at transcript level"/>
<evidence type="ECO:0000256" key="3">
    <source>
        <dbReference type="ARBA" id="ARBA00022691"/>
    </source>
</evidence>